<keyword evidence="11" id="KW-0931">ER-Golgi transport</keyword>
<evidence type="ECO:0000256" key="5">
    <source>
        <dbReference type="ARBA" id="ARBA00021281"/>
    </source>
</evidence>
<dbReference type="FunFam" id="2.130.10.10:FF:000017">
    <property type="entry name" value="SEC13 homolog (S. cerevisiae)"/>
    <property type="match status" value="1"/>
</dbReference>
<dbReference type="PROSITE" id="PS50082">
    <property type="entry name" value="WD_REPEATS_2"/>
    <property type="match status" value="3"/>
</dbReference>
<dbReference type="Gene3D" id="2.130.10.10">
    <property type="entry name" value="YVTN repeat-like/Quinoprotein amine dehydrogenase"/>
    <property type="match status" value="1"/>
</dbReference>
<evidence type="ECO:0000256" key="11">
    <source>
        <dbReference type="ARBA" id="ARBA00022892"/>
    </source>
</evidence>
<accession>A0A9W4JAV4</accession>
<gene>
    <name evidence="18" type="ORF">PSALAMII_LOCUS5603</name>
</gene>
<dbReference type="GO" id="GO:0006606">
    <property type="term" value="P:protein import into nucleus"/>
    <property type="evidence" value="ECO:0007669"/>
    <property type="project" value="TreeGrafter"/>
</dbReference>
<protein>
    <recommendedName>
        <fullName evidence="5">Protein transport protein SEC13</fullName>
    </recommendedName>
    <alternativeName>
        <fullName evidence="4">Protein transport protein sec13</fullName>
    </alternativeName>
</protein>
<keyword evidence="9" id="KW-0509">mRNA transport</keyword>
<dbReference type="PRINTS" id="PR00320">
    <property type="entry name" value="GPROTEINBRPT"/>
</dbReference>
<organism evidence="18 19">
    <name type="scientific">Penicillium salamii</name>
    <dbReference type="NCBI Taxonomy" id="1612424"/>
    <lineage>
        <taxon>Eukaryota</taxon>
        <taxon>Fungi</taxon>
        <taxon>Dikarya</taxon>
        <taxon>Ascomycota</taxon>
        <taxon>Pezizomycotina</taxon>
        <taxon>Eurotiomycetes</taxon>
        <taxon>Eurotiomycetidae</taxon>
        <taxon>Eurotiales</taxon>
        <taxon>Aspergillaceae</taxon>
        <taxon>Penicillium</taxon>
    </lineage>
</organism>
<dbReference type="InterPro" id="IPR015943">
    <property type="entry name" value="WD40/YVTN_repeat-like_dom_sf"/>
</dbReference>
<keyword evidence="7 17" id="KW-0853">WD repeat</keyword>
<dbReference type="AlphaFoldDB" id="A0A9W4JAV4"/>
<dbReference type="PANTHER" id="PTHR11024">
    <property type="entry name" value="NUCLEAR PORE COMPLEX PROTEIN SEC13 / SEH1 FAMILY MEMBER"/>
    <property type="match status" value="1"/>
</dbReference>
<dbReference type="InterPro" id="IPR001680">
    <property type="entry name" value="WD40_rpt"/>
</dbReference>
<evidence type="ECO:0000256" key="17">
    <source>
        <dbReference type="PROSITE-ProRule" id="PRU00221"/>
    </source>
</evidence>
<dbReference type="PROSITE" id="PS50294">
    <property type="entry name" value="WD_REPEATS_REGION"/>
    <property type="match status" value="2"/>
</dbReference>
<evidence type="ECO:0000256" key="14">
    <source>
        <dbReference type="ARBA" id="ARBA00023132"/>
    </source>
</evidence>
<evidence type="ECO:0000256" key="13">
    <source>
        <dbReference type="ARBA" id="ARBA00023010"/>
    </source>
</evidence>
<dbReference type="GO" id="GO:0032008">
    <property type="term" value="P:positive regulation of TOR signaling"/>
    <property type="evidence" value="ECO:0007669"/>
    <property type="project" value="TreeGrafter"/>
</dbReference>
<dbReference type="PANTHER" id="PTHR11024:SF2">
    <property type="entry name" value="PROTEIN SEC13 HOMOLOG"/>
    <property type="match status" value="1"/>
</dbReference>
<dbReference type="GO" id="GO:0031080">
    <property type="term" value="C:nuclear pore outer ring"/>
    <property type="evidence" value="ECO:0007669"/>
    <property type="project" value="TreeGrafter"/>
</dbReference>
<dbReference type="InterPro" id="IPR020472">
    <property type="entry name" value="WD40_PAC1"/>
</dbReference>
<dbReference type="SUPFAM" id="SSF50978">
    <property type="entry name" value="WD40 repeat-like"/>
    <property type="match status" value="1"/>
</dbReference>
<dbReference type="InterPro" id="IPR036322">
    <property type="entry name" value="WD40_repeat_dom_sf"/>
</dbReference>
<comment type="subcellular location">
    <subcellularLocation>
        <location evidence="1">Nucleus</location>
        <location evidence="1">Nuclear pore complex</location>
    </subcellularLocation>
</comment>
<evidence type="ECO:0000256" key="12">
    <source>
        <dbReference type="ARBA" id="ARBA00022927"/>
    </source>
</evidence>
<name>A0A9W4JAV4_9EURO</name>
<dbReference type="Proteomes" id="UP001152592">
    <property type="component" value="Unassembled WGS sequence"/>
</dbReference>
<keyword evidence="13" id="KW-0811">Translocation</keyword>
<keyword evidence="6" id="KW-0813">Transport</keyword>
<evidence type="ECO:0000256" key="9">
    <source>
        <dbReference type="ARBA" id="ARBA00022816"/>
    </source>
</evidence>
<reference evidence="18" key="1">
    <citation type="submission" date="2021-07" db="EMBL/GenBank/DDBJ databases">
        <authorList>
            <person name="Branca A.L. A."/>
        </authorList>
    </citation>
    <scope>NUCLEOTIDE SEQUENCE</scope>
</reference>
<evidence type="ECO:0000256" key="1">
    <source>
        <dbReference type="ARBA" id="ARBA00004567"/>
    </source>
</evidence>
<keyword evidence="14" id="KW-0906">Nuclear pore complex</keyword>
<evidence type="ECO:0000256" key="10">
    <source>
        <dbReference type="ARBA" id="ARBA00022824"/>
    </source>
</evidence>
<dbReference type="GO" id="GO:0005198">
    <property type="term" value="F:structural molecule activity"/>
    <property type="evidence" value="ECO:0007669"/>
    <property type="project" value="InterPro"/>
</dbReference>
<evidence type="ECO:0000256" key="4">
    <source>
        <dbReference type="ARBA" id="ARBA00013473"/>
    </source>
</evidence>
<keyword evidence="10" id="KW-0256">Endoplasmic reticulum</keyword>
<comment type="similarity">
    <text evidence="2">Belongs to the WD repeat SEC13 family.</text>
</comment>
<keyword evidence="12" id="KW-0653">Protein transport</keyword>
<evidence type="ECO:0000256" key="6">
    <source>
        <dbReference type="ARBA" id="ARBA00022448"/>
    </source>
</evidence>
<evidence type="ECO:0000256" key="7">
    <source>
        <dbReference type="ARBA" id="ARBA00022574"/>
    </source>
</evidence>
<evidence type="ECO:0000256" key="2">
    <source>
        <dbReference type="ARBA" id="ARBA00010102"/>
    </source>
</evidence>
<comment type="function">
    <text evidence="16">Component of the coat protein complex II (COPII) which promotes the formation of transport vesicles from the endoplasmic reticulum (ER). The coat has two main functions, the physical deformation of the endoplasmic reticulum membrane into vesicles and the selection of cargo molecules. It also functions as a component of the nuclear pore complex (NPC). NPC components, collectively referred to as nucleoporins (NUPs), can play the role of both NPC structural components and of docking or interaction partners for transiently associated nuclear transport factors. SEC13 is required for efficient mRNA export from the nucleus to the cytoplasm and for correct nuclear pore biogenesis and distribution.</text>
</comment>
<dbReference type="Pfam" id="PF00400">
    <property type="entry name" value="WD40"/>
    <property type="match status" value="6"/>
</dbReference>
<keyword evidence="15" id="KW-0539">Nucleus</keyword>
<evidence type="ECO:0000256" key="8">
    <source>
        <dbReference type="ARBA" id="ARBA00022737"/>
    </source>
</evidence>
<proteinExistence type="inferred from homology"/>
<dbReference type="GO" id="GO:0030127">
    <property type="term" value="C:COPII vesicle coat"/>
    <property type="evidence" value="ECO:0007669"/>
    <property type="project" value="TreeGrafter"/>
</dbReference>
<evidence type="ECO:0000256" key="3">
    <source>
        <dbReference type="ARBA" id="ARBA00011369"/>
    </source>
</evidence>
<dbReference type="GO" id="GO:0032527">
    <property type="term" value="P:protein exit from endoplasmic reticulum"/>
    <property type="evidence" value="ECO:0007669"/>
    <property type="project" value="TreeGrafter"/>
</dbReference>
<feature type="repeat" description="WD" evidence="17">
    <location>
        <begin position="187"/>
        <end position="200"/>
    </location>
</feature>
<keyword evidence="8" id="KW-0677">Repeat</keyword>
<comment type="subunit">
    <text evidence="3">The COPII coat is composed of at least 5 proteins: the SEC23/24 complex, the SEC13/31 complex, and the protein SAR1. Component of the nuclear pore complex (NPC). NPC constitutes the exclusive means of nucleocytoplasmic transport. NPCs allow the passive diffusion of ions and small molecules and the active, nuclear transport receptor-mediated bidirectional transport of macromolecules such as proteins, RNAs, ribonucleoparticles (RNPs), and ribosomal subunits across the nuclear envelope. Due to its 8-fold rotational symmetry, all subunits are present with 8 copies or multiples thereof.</text>
</comment>
<dbReference type="GO" id="GO:0051028">
    <property type="term" value="P:mRNA transport"/>
    <property type="evidence" value="ECO:0007669"/>
    <property type="project" value="UniProtKB-KW"/>
</dbReference>
<evidence type="ECO:0000256" key="15">
    <source>
        <dbReference type="ARBA" id="ARBA00023242"/>
    </source>
</evidence>
<dbReference type="GO" id="GO:0090114">
    <property type="term" value="P:COPII-coated vesicle budding"/>
    <property type="evidence" value="ECO:0007669"/>
    <property type="project" value="TreeGrafter"/>
</dbReference>
<dbReference type="SMART" id="SM00320">
    <property type="entry name" value="WD40"/>
    <property type="match status" value="6"/>
</dbReference>
<sequence>MATPQVISNSGHEEMIHDAGLDYYGRRLATCSSDKTIKIFEIEGESHRLVETLKGHEGAVWCVAWAHPKFGTILASSSYDGKVLIWREQPQNATSPSGGSTWTKVFDFSLHTASVNMVSWAPHESGCLLACASSDGHVSVLEFRDNNWTHQTFHAHGMGVNSISWAPAAFAGSLISSNPGPGQQRRFVTGGSDNLVKIWDYKYVLKRSERCTGLTRFSAESKSYNLTQTLEGHSDWVRDVAWSPSILSKSYIASASQDKTVRIWTSDASNPGVWSSQTLEFDSVLWRVSWSLSGNILAVSGGDNKVSLWKENLKGQWEKVKDIEE</sequence>
<evidence type="ECO:0000313" key="18">
    <source>
        <dbReference type="EMBL" id="CAG8380027.1"/>
    </source>
</evidence>
<feature type="repeat" description="WD" evidence="17">
    <location>
        <begin position="230"/>
        <end position="264"/>
    </location>
</feature>
<comment type="caution">
    <text evidence="18">The sequence shown here is derived from an EMBL/GenBank/DDBJ whole genome shotgun (WGS) entry which is preliminary data.</text>
</comment>
<evidence type="ECO:0000256" key="16">
    <source>
        <dbReference type="ARBA" id="ARBA00025261"/>
    </source>
</evidence>
<feature type="repeat" description="WD" evidence="17">
    <location>
        <begin position="53"/>
        <end position="86"/>
    </location>
</feature>
<dbReference type="EMBL" id="CAJVPD010000235">
    <property type="protein sequence ID" value="CAG8380027.1"/>
    <property type="molecule type" value="Genomic_DNA"/>
</dbReference>
<dbReference type="InterPro" id="IPR037363">
    <property type="entry name" value="Sec13/Seh1_fam"/>
</dbReference>
<dbReference type="OrthoDB" id="5298304at2759"/>
<evidence type="ECO:0000313" key="19">
    <source>
        <dbReference type="Proteomes" id="UP001152592"/>
    </source>
</evidence>